<sequence>MVQNDKPIVKFLNIMVLLSSILVLVIISIELLSATTILSERFILNTHLMVCTIFLADFFVRWYFSQEGWHFLGHHIFLLLISIPYLNIVYISSAHLSHATWVLLRLIPIARGIYGISIIVSWMTRSKVTNLFVTYLSIVFVIIYFCSIMFYFVEHGPNPMVKDYWDAFNWSLMNVTTVGSNIFGVTKLGQSLAVILAASGMVFFPIFTAFVVDNFQKKRKEAETPTHN</sequence>
<keyword evidence="8 12" id="KW-1133">Transmembrane helix</keyword>
<accession>A0A1Y3XX66</accession>
<comment type="caution">
    <text evidence="16">The sequence shown here is derived from an EMBL/GenBank/DDBJ whole genome shotgun (WGS) entry which is preliminary data.</text>
</comment>
<evidence type="ECO:0000256" key="7">
    <source>
        <dbReference type="ARBA" id="ARBA00022958"/>
    </source>
</evidence>
<dbReference type="Gene3D" id="1.20.120.350">
    <property type="entry name" value="Voltage-gated potassium channels. Chain C"/>
    <property type="match status" value="1"/>
</dbReference>
<reference evidence="14" key="2">
    <citation type="submission" date="2022-01" db="EMBL/GenBank/DDBJ databases">
        <title>Collection of gut derived symbiotic bacterial strains cultured from healthy donors.</title>
        <authorList>
            <person name="Lin H."/>
            <person name="Kohout C."/>
            <person name="Waligurski E."/>
            <person name="Pamer E.G."/>
        </authorList>
    </citation>
    <scope>NUCLEOTIDE SEQUENCE</scope>
    <source>
        <strain evidence="14">DFI.1.149</strain>
    </source>
</reference>
<dbReference type="OMA" id="KIQLWIC"/>
<organism evidence="16 19">
    <name type="scientific">Odoribacter splanchnicus</name>
    <dbReference type="NCBI Taxonomy" id="28118"/>
    <lineage>
        <taxon>Bacteria</taxon>
        <taxon>Pseudomonadati</taxon>
        <taxon>Bacteroidota</taxon>
        <taxon>Bacteroidia</taxon>
        <taxon>Bacteroidales</taxon>
        <taxon>Odoribacteraceae</taxon>
        <taxon>Odoribacter</taxon>
    </lineage>
</organism>
<reference evidence="15" key="3">
    <citation type="submission" date="2023-01" db="EMBL/GenBank/DDBJ databases">
        <title>Human gut microbiome strain richness.</title>
        <authorList>
            <person name="Chen-Liaw A."/>
        </authorList>
    </citation>
    <scope>NUCLEOTIDE SEQUENCE</scope>
    <source>
        <strain evidence="15">RTP21484st1_B7_RTP21484_190118</strain>
    </source>
</reference>
<evidence type="ECO:0000259" key="13">
    <source>
        <dbReference type="Pfam" id="PF00520"/>
    </source>
</evidence>
<dbReference type="InterPro" id="IPR028325">
    <property type="entry name" value="VG_K_chnl"/>
</dbReference>
<proteinExistence type="predicted"/>
<evidence type="ECO:0000256" key="4">
    <source>
        <dbReference type="ARBA" id="ARBA00022692"/>
    </source>
</evidence>
<keyword evidence="9" id="KW-0406">Ion transport</keyword>
<dbReference type="Gene3D" id="1.10.287.70">
    <property type="match status" value="1"/>
</dbReference>
<evidence type="ECO:0000256" key="8">
    <source>
        <dbReference type="ARBA" id="ARBA00022989"/>
    </source>
</evidence>
<dbReference type="SUPFAM" id="SSF81324">
    <property type="entry name" value="Voltage-gated potassium channels"/>
    <property type="match status" value="1"/>
</dbReference>
<evidence type="ECO:0000313" key="16">
    <source>
        <dbReference type="EMBL" id="RGU55077.1"/>
    </source>
</evidence>
<evidence type="ECO:0000313" key="17">
    <source>
        <dbReference type="EMBL" id="RGV26026.1"/>
    </source>
</evidence>
<feature type="transmembrane region" description="Helical" evidence="12">
    <location>
        <begin position="12"/>
        <end position="38"/>
    </location>
</feature>
<evidence type="ECO:0000256" key="5">
    <source>
        <dbReference type="ARBA" id="ARBA00022826"/>
    </source>
</evidence>
<keyword evidence="7" id="KW-0630">Potassium</keyword>
<feature type="transmembrane region" description="Helical" evidence="12">
    <location>
        <begin position="76"/>
        <end position="96"/>
    </location>
</feature>
<dbReference type="GeneID" id="61273623"/>
<dbReference type="Proteomes" id="UP001199750">
    <property type="component" value="Unassembled WGS sequence"/>
</dbReference>
<gene>
    <name evidence="17" type="ORF">DWW24_10270</name>
    <name evidence="16" type="ORF">DWW57_13985</name>
    <name evidence="14" type="ORF">L0P03_10810</name>
    <name evidence="15" type="ORF">PN645_07275</name>
</gene>
<evidence type="ECO:0000313" key="19">
    <source>
        <dbReference type="Proteomes" id="UP000284243"/>
    </source>
</evidence>
<dbReference type="GO" id="GO:0001508">
    <property type="term" value="P:action potential"/>
    <property type="evidence" value="ECO:0007669"/>
    <property type="project" value="TreeGrafter"/>
</dbReference>
<evidence type="ECO:0000256" key="9">
    <source>
        <dbReference type="ARBA" id="ARBA00023065"/>
    </source>
</evidence>
<dbReference type="EMBL" id="JAQMRD010000007">
    <property type="protein sequence ID" value="MDB9222809.1"/>
    <property type="molecule type" value="Genomic_DNA"/>
</dbReference>
<dbReference type="GO" id="GO:0005249">
    <property type="term" value="F:voltage-gated potassium channel activity"/>
    <property type="evidence" value="ECO:0007669"/>
    <property type="project" value="InterPro"/>
</dbReference>
<dbReference type="InterPro" id="IPR005821">
    <property type="entry name" value="Ion_trans_dom"/>
</dbReference>
<keyword evidence="3" id="KW-0633">Potassium transport</keyword>
<evidence type="ECO:0000256" key="3">
    <source>
        <dbReference type="ARBA" id="ARBA00022538"/>
    </source>
</evidence>
<protein>
    <submittedName>
        <fullName evidence="15">Ion channel</fullName>
    </submittedName>
    <submittedName>
        <fullName evidence="14 16">Potassium channel family protein</fullName>
    </submittedName>
</protein>
<evidence type="ECO:0000256" key="1">
    <source>
        <dbReference type="ARBA" id="ARBA00004141"/>
    </source>
</evidence>
<dbReference type="RefSeq" id="WP_013610714.1">
    <property type="nucleotide sequence ID" value="NZ_BAABYK010000001.1"/>
</dbReference>
<evidence type="ECO:0000313" key="15">
    <source>
        <dbReference type="EMBL" id="MDB9222809.1"/>
    </source>
</evidence>
<evidence type="ECO:0000256" key="6">
    <source>
        <dbReference type="ARBA" id="ARBA00022882"/>
    </source>
</evidence>
<dbReference type="Pfam" id="PF00520">
    <property type="entry name" value="Ion_trans"/>
    <property type="match status" value="1"/>
</dbReference>
<keyword evidence="6" id="KW-0851">Voltage-gated channel</keyword>
<feature type="domain" description="Ion transport" evidence="13">
    <location>
        <begin position="14"/>
        <end position="222"/>
    </location>
</feature>
<dbReference type="EMBL" id="JAKNDN010000019">
    <property type="protein sequence ID" value="MCG4960335.1"/>
    <property type="molecule type" value="Genomic_DNA"/>
</dbReference>
<dbReference type="InterPro" id="IPR027359">
    <property type="entry name" value="Volt_channel_dom_sf"/>
</dbReference>
<keyword evidence="11 16" id="KW-0407">Ion channel</keyword>
<reference evidence="18 19" key="1">
    <citation type="submission" date="2018-08" db="EMBL/GenBank/DDBJ databases">
        <title>A genome reference for cultivated species of the human gut microbiota.</title>
        <authorList>
            <person name="Zou Y."/>
            <person name="Xue W."/>
            <person name="Luo G."/>
        </authorList>
    </citation>
    <scope>NUCLEOTIDE SEQUENCE [LARGE SCALE GENOMIC DNA]</scope>
    <source>
        <strain evidence="17 18">AF14-6AC</strain>
        <strain evidence="16 19">AF16-14</strain>
    </source>
</reference>
<keyword evidence="4 12" id="KW-0812">Transmembrane</keyword>
<name>A0A1Y3XX66_9BACT</name>
<feature type="transmembrane region" description="Helical" evidence="12">
    <location>
        <begin position="192"/>
        <end position="212"/>
    </location>
</feature>
<keyword evidence="10 12" id="KW-0472">Membrane</keyword>
<feature type="transmembrane region" description="Helical" evidence="12">
    <location>
        <begin position="132"/>
        <end position="153"/>
    </location>
</feature>
<evidence type="ECO:0000256" key="10">
    <source>
        <dbReference type="ARBA" id="ARBA00023136"/>
    </source>
</evidence>
<dbReference type="AlphaFoldDB" id="A0A1Y3XX66"/>
<dbReference type="Proteomes" id="UP000284243">
    <property type="component" value="Unassembled WGS sequence"/>
</dbReference>
<dbReference type="PANTHER" id="PTHR11537:SF254">
    <property type="entry name" value="POTASSIUM VOLTAGE-GATED CHANNEL PROTEIN SHAB"/>
    <property type="match status" value="1"/>
</dbReference>
<evidence type="ECO:0000256" key="2">
    <source>
        <dbReference type="ARBA" id="ARBA00022448"/>
    </source>
</evidence>
<evidence type="ECO:0000256" key="11">
    <source>
        <dbReference type="ARBA" id="ARBA00023303"/>
    </source>
</evidence>
<keyword evidence="5" id="KW-0631">Potassium channel</keyword>
<dbReference type="PANTHER" id="PTHR11537">
    <property type="entry name" value="VOLTAGE-GATED POTASSIUM CHANNEL"/>
    <property type="match status" value="1"/>
</dbReference>
<dbReference type="EMBL" id="QRYW01000020">
    <property type="protein sequence ID" value="RGV26026.1"/>
    <property type="molecule type" value="Genomic_DNA"/>
</dbReference>
<evidence type="ECO:0000313" key="18">
    <source>
        <dbReference type="Proteomes" id="UP000283426"/>
    </source>
</evidence>
<evidence type="ECO:0000256" key="12">
    <source>
        <dbReference type="SAM" id="Phobius"/>
    </source>
</evidence>
<dbReference type="Proteomes" id="UP000283426">
    <property type="component" value="Unassembled WGS sequence"/>
</dbReference>
<feature type="transmembrane region" description="Helical" evidence="12">
    <location>
        <begin position="44"/>
        <end position="64"/>
    </location>
</feature>
<comment type="subcellular location">
    <subcellularLocation>
        <location evidence="1">Membrane</location>
        <topology evidence="1">Multi-pass membrane protein</topology>
    </subcellularLocation>
</comment>
<feature type="transmembrane region" description="Helical" evidence="12">
    <location>
        <begin position="102"/>
        <end position="120"/>
    </location>
</feature>
<dbReference type="GO" id="GO:0008076">
    <property type="term" value="C:voltage-gated potassium channel complex"/>
    <property type="evidence" value="ECO:0007669"/>
    <property type="project" value="InterPro"/>
</dbReference>
<dbReference type="Proteomes" id="UP001212263">
    <property type="component" value="Unassembled WGS sequence"/>
</dbReference>
<keyword evidence="2" id="KW-0813">Transport</keyword>
<evidence type="ECO:0000313" key="14">
    <source>
        <dbReference type="EMBL" id="MCG4960335.1"/>
    </source>
</evidence>
<dbReference type="EMBL" id="QRYC01000022">
    <property type="protein sequence ID" value="RGU55077.1"/>
    <property type="molecule type" value="Genomic_DNA"/>
</dbReference>